<dbReference type="RefSeq" id="WP_011824014.1">
    <property type="nucleotide sequence ID" value="NC_008819.1"/>
</dbReference>
<proteinExistence type="predicted"/>
<protein>
    <submittedName>
        <fullName evidence="1">Uncharacterized protein</fullName>
    </submittedName>
</protein>
<dbReference type="EMBL" id="CP000553">
    <property type="protein sequence ID" value="ABM75986.1"/>
    <property type="molecule type" value="Genomic_DNA"/>
</dbReference>
<organism evidence="1 2">
    <name type="scientific">Prochlorococcus marinus (strain NATL1A)</name>
    <dbReference type="NCBI Taxonomy" id="167555"/>
    <lineage>
        <taxon>Bacteria</taxon>
        <taxon>Bacillati</taxon>
        <taxon>Cyanobacteriota</taxon>
        <taxon>Cyanophyceae</taxon>
        <taxon>Synechococcales</taxon>
        <taxon>Prochlorococcaceae</taxon>
        <taxon>Prochlorococcus</taxon>
    </lineage>
</organism>
<dbReference type="AlphaFoldDB" id="A2C3C6"/>
<name>A2C3C6_PROM1</name>
<sequence>MKFVLEILVLEEPEEMAFFTETLKEVCKPVEDCHHLLMNTLIISTFSCTFETFEKDVSGFITDMGKEVVSDYEFVKVNDHKSHLLMNVIDMDALCTEMTSDKAKEWDKANNCEDTVYGIELVE</sequence>
<reference evidence="2" key="1">
    <citation type="journal article" date="2007" name="PLoS Genet.">
        <title>Patterns and implications of gene gain and loss in the evolution of Prochlorococcus.</title>
        <authorList>
            <person name="Kettler G.C."/>
            <person name="Martiny A.C."/>
            <person name="Huang K."/>
            <person name="Zucker J."/>
            <person name="Coleman M.L."/>
            <person name="Rodrigue S."/>
            <person name="Chen F."/>
            <person name="Lapidus A."/>
            <person name="Ferriera S."/>
            <person name="Johnson J."/>
            <person name="Steglich C."/>
            <person name="Church G.M."/>
            <person name="Richardson P."/>
            <person name="Chisholm S.W."/>
        </authorList>
    </citation>
    <scope>NUCLEOTIDE SEQUENCE [LARGE SCALE GENOMIC DNA]</scope>
    <source>
        <strain evidence="2">NATL1A</strain>
    </source>
</reference>
<evidence type="ECO:0000313" key="2">
    <source>
        <dbReference type="Proteomes" id="UP000002592"/>
    </source>
</evidence>
<dbReference type="HOGENOM" id="CLU_164026_0_0_3"/>
<accession>A2C3C6</accession>
<gene>
    <name evidence="1" type="ordered locus">NATL1_14281</name>
</gene>
<dbReference type="eggNOG" id="ENOG5032IMJ">
    <property type="taxonomic scope" value="Bacteria"/>
</dbReference>
<dbReference type="KEGG" id="pme:NATL1_14281"/>
<dbReference type="Proteomes" id="UP000002592">
    <property type="component" value="Chromosome"/>
</dbReference>
<evidence type="ECO:0000313" key="1">
    <source>
        <dbReference type="EMBL" id="ABM75986.1"/>
    </source>
</evidence>